<keyword evidence="2" id="KW-1185">Reference proteome</keyword>
<reference evidence="1 2" key="1">
    <citation type="journal article" date="2019" name="Int. J. Syst. Evol. Microbiol.">
        <title>The Global Catalogue of Microorganisms (GCM) 10K type strain sequencing project: providing services to taxonomists for standard genome sequencing and annotation.</title>
        <authorList>
            <consortium name="The Broad Institute Genomics Platform"/>
            <consortium name="The Broad Institute Genome Sequencing Center for Infectious Disease"/>
            <person name="Wu L."/>
            <person name="Ma J."/>
        </authorList>
    </citation>
    <scope>NUCLEOTIDE SEQUENCE [LARGE SCALE GENOMIC DNA]</scope>
    <source>
        <strain evidence="1 2">DT72</strain>
    </source>
</reference>
<sequence length="162" mass="18096">MAVRTTRSISDSGGPSVARRRVLVPRRVYDELNGSVATETYGRSRWQEGFDEGWIALADDLDYANPVVSTVMDETRRFIASETNRDEDVIEKADTALVALAGQLLDGGRASRVVILTTDKPLGEAAETLLPRHGFENRIEYRYVASDYLDRLAPDEFRDGSR</sequence>
<dbReference type="Proteomes" id="UP001596407">
    <property type="component" value="Unassembled WGS sequence"/>
</dbReference>
<comment type="caution">
    <text evidence="1">The sequence shown here is derived from an EMBL/GenBank/DDBJ whole genome shotgun (WGS) entry which is preliminary data.</text>
</comment>
<protein>
    <recommendedName>
        <fullName evidence="3">NYN domain-containing protein</fullName>
    </recommendedName>
</protein>
<gene>
    <name evidence="1" type="ORF">ACFQJ6_05070</name>
</gene>
<organism evidence="1 2">
    <name type="scientific">Halorussus caseinilyticus</name>
    <dbReference type="NCBI Taxonomy" id="3034025"/>
    <lineage>
        <taxon>Archaea</taxon>
        <taxon>Methanobacteriati</taxon>
        <taxon>Methanobacteriota</taxon>
        <taxon>Stenosarchaea group</taxon>
        <taxon>Halobacteria</taxon>
        <taxon>Halobacteriales</taxon>
        <taxon>Haladaptataceae</taxon>
        <taxon>Halorussus</taxon>
    </lineage>
</organism>
<evidence type="ECO:0000313" key="2">
    <source>
        <dbReference type="Proteomes" id="UP001596407"/>
    </source>
</evidence>
<evidence type="ECO:0008006" key="3">
    <source>
        <dbReference type="Google" id="ProtNLM"/>
    </source>
</evidence>
<dbReference type="EMBL" id="JBHSZH010000005">
    <property type="protein sequence ID" value="MFC7079604.1"/>
    <property type="molecule type" value="Genomic_DNA"/>
</dbReference>
<proteinExistence type="predicted"/>
<dbReference type="AlphaFoldDB" id="A0ABD5WNI3"/>
<dbReference type="Pfam" id="PF26425">
    <property type="entry name" value="PIN_halo"/>
    <property type="match status" value="1"/>
</dbReference>
<evidence type="ECO:0000313" key="1">
    <source>
        <dbReference type="EMBL" id="MFC7079604.1"/>
    </source>
</evidence>
<name>A0ABD5WNI3_9EURY</name>
<dbReference type="RefSeq" id="WP_382209078.1">
    <property type="nucleotide sequence ID" value="NZ_JBHSZH010000005.1"/>
</dbReference>
<accession>A0ABD5WNI3</accession>
<dbReference type="InterPro" id="IPR058703">
    <property type="entry name" value="PIN-containing"/>
</dbReference>